<evidence type="ECO:0000313" key="4">
    <source>
        <dbReference type="EMBL" id="TXG68535.1"/>
    </source>
</evidence>
<dbReference type="GO" id="GO:0003676">
    <property type="term" value="F:nucleic acid binding"/>
    <property type="evidence" value="ECO:0007669"/>
    <property type="project" value="InterPro"/>
</dbReference>
<evidence type="ECO:0000256" key="1">
    <source>
        <dbReference type="PROSITE-ProRule" id="PRU00047"/>
    </source>
</evidence>
<feature type="compositionally biased region" description="Basic and acidic residues" evidence="2">
    <location>
        <begin position="500"/>
        <end position="509"/>
    </location>
</feature>
<evidence type="ECO:0000256" key="2">
    <source>
        <dbReference type="SAM" id="MobiDB-lite"/>
    </source>
</evidence>
<feature type="compositionally biased region" description="Low complexity" evidence="2">
    <location>
        <begin position="434"/>
        <end position="447"/>
    </location>
</feature>
<dbReference type="GO" id="GO:0008270">
    <property type="term" value="F:zinc ion binding"/>
    <property type="evidence" value="ECO:0007669"/>
    <property type="project" value="UniProtKB-KW"/>
</dbReference>
<dbReference type="PROSITE" id="PS50158">
    <property type="entry name" value="ZF_CCHC"/>
    <property type="match status" value="1"/>
</dbReference>
<proteinExistence type="predicted"/>
<dbReference type="PANTHER" id="PTHR31286:SF167">
    <property type="entry name" value="OS09G0268800 PROTEIN"/>
    <property type="match status" value="1"/>
</dbReference>
<feature type="compositionally biased region" description="Basic and acidic residues" evidence="2">
    <location>
        <begin position="307"/>
        <end position="317"/>
    </location>
</feature>
<keyword evidence="1" id="KW-0863">Zinc-finger</keyword>
<accession>A0A5C7IHI0</accession>
<evidence type="ECO:0000313" key="5">
    <source>
        <dbReference type="Proteomes" id="UP000323000"/>
    </source>
</evidence>
<dbReference type="InterPro" id="IPR040256">
    <property type="entry name" value="At4g02000-like"/>
</dbReference>
<dbReference type="PANTHER" id="PTHR31286">
    <property type="entry name" value="GLYCINE-RICH CELL WALL STRUCTURAL PROTEIN 1.8-LIKE"/>
    <property type="match status" value="1"/>
</dbReference>
<keyword evidence="1" id="KW-0479">Metal-binding</keyword>
<dbReference type="AlphaFoldDB" id="A0A5C7IHI0"/>
<feature type="region of interest" description="Disordered" evidence="2">
    <location>
        <begin position="250"/>
        <end position="329"/>
    </location>
</feature>
<dbReference type="EMBL" id="VAHF01000002">
    <property type="protein sequence ID" value="TXG68535.1"/>
    <property type="molecule type" value="Genomic_DNA"/>
</dbReference>
<dbReference type="OrthoDB" id="1461560at2759"/>
<keyword evidence="1" id="KW-0862">Zinc</keyword>
<feature type="domain" description="CCHC-type" evidence="3">
    <location>
        <begin position="209"/>
        <end position="224"/>
    </location>
</feature>
<dbReference type="InterPro" id="IPR025558">
    <property type="entry name" value="DUF4283"/>
</dbReference>
<protein>
    <recommendedName>
        <fullName evidence="3">CCHC-type domain-containing protein</fullName>
    </recommendedName>
</protein>
<comment type="caution">
    <text evidence="4">The sequence shown here is derived from an EMBL/GenBank/DDBJ whole genome shotgun (WGS) entry which is preliminary data.</text>
</comment>
<name>A0A5C7IHI0_9ROSI</name>
<reference evidence="5" key="1">
    <citation type="journal article" date="2019" name="Gigascience">
        <title>De novo genome assembly of the endangered Acer yangbiense, a plant species with extremely small populations endemic to Yunnan Province, China.</title>
        <authorList>
            <person name="Yang J."/>
            <person name="Wariss H.M."/>
            <person name="Tao L."/>
            <person name="Zhang R."/>
            <person name="Yun Q."/>
            <person name="Hollingsworth P."/>
            <person name="Dao Z."/>
            <person name="Luo G."/>
            <person name="Guo H."/>
            <person name="Ma Y."/>
            <person name="Sun W."/>
        </authorList>
    </citation>
    <scope>NUCLEOTIDE SEQUENCE [LARGE SCALE GENOMIC DNA]</scope>
    <source>
        <strain evidence="5">cv. Malutang</strain>
    </source>
</reference>
<dbReference type="Proteomes" id="UP000323000">
    <property type="component" value="Chromosome 2"/>
</dbReference>
<keyword evidence="5" id="KW-1185">Reference proteome</keyword>
<dbReference type="InterPro" id="IPR025836">
    <property type="entry name" value="Zn_knuckle_CX2CX4HX4C"/>
</dbReference>
<feature type="region of interest" description="Disordered" evidence="2">
    <location>
        <begin position="358"/>
        <end position="531"/>
    </location>
</feature>
<feature type="compositionally biased region" description="Polar residues" evidence="2">
    <location>
        <begin position="369"/>
        <end position="390"/>
    </location>
</feature>
<evidence type="ECO:0000259" key="3">
    <source>
        <dbReference type="PROSITE" id="PS50158"/>
    </source>
</evidence>
<dbReference type="InterPro" id="IPR001878">
    <property type="entry name" value="Znf_CCHC"/>
</dbReference>
<dbReference type="Pfam" id="PF14111">
    <property type="entry name" value="DUF4283"/>
    <property type="match status" value="1"/>
</dbReference>
<dbReference type="Pfam" id="PF14392">
    <property type="entry name" value="zf-CCHC_4"/>
    <property type="match status" value="1"/>
</dbReference>
<organism evidence="4 5">
    <name type="scientific">Acer yangbiense</name>
    <dbReference type="NCBI Taxonomy" id="1000413"/>
    <lineage>
        <taxon>Eukaryota</taxon>
        <taxon>Viridiplantae</taxon>
        <taxon>Streptophyta</taxon>
        <taxon>Embryophyta</taxon>
        <taxon>Tracheophyta</taxon>
        <taxon>Spermatophyta</taxon>
        <taxon>Magnoliopsida</taxon>
        <taxon>eudicotyledons</taxon>
        <taxon>Gunneridae</taxon>
        <taxon>Pentapetalae</taxon>
        <taxon>rosids</taxon>
        <taxon>malvids</taxon>
        <taxon>Sapindales</taxon>
        <taxon>Sapindaceae</taxon>
        <taxon>Hippocastanoideae</taxon>
        <taxon>Acereae</taxon>
        <taxon>Acer</taxon>
    </lineage>
</organism>
<gene>
    <name evidence="4" type="ORF">EZV62_003470</name>
</gene>
<sequence length="531" mass="59059">MGSNDLARLCENLSIKDEDNEVRQVSEGIDRDGVEDVDHCLVGKVLSGKRVNREAFKTVIEQLWSPFGNVEIEVVGDNTFMFYFNNPEDRDRIWQRGPWHFDRSLIVLEKPEGMGDISQLCFNKAEFWVQIHDIPIMCMNKRMAKWLAEQIGRVVEIPMESRECWGKFLRVKVLIDISKPLKRWLRLKLDRSDNIVVVGLKYERLPEFCYACGKVGHGINKCTDTEAKKEAIEGPKTKFGSWLRASPTDKFKLKSSSQGSGGTSVKERSSEEGFETENRGNPMSELVTAAVQKGGSESSATATPRMGTEKSLEDRTSKGMTGDDNLDSMCVDGPSNGPDVEVGRTTQLEIGPMVVEKLKGLDPLKVGQKPTQVETDSDSPINQGEAQHSVQARPKEKGKKWKRAAREAQGKTKGGLLASPLHRKLIGGISRLKSPNSNNGSSSQSVSPTKIRNGKGKEKREGYLQPSPHNPGSPKVMSPDRRIQGNSKRKVIFELPEDERDPKRGKSSEDGSSLLISYIAAEPAEQAHREQ</sequence>